<evidence type="ECO:0000313" key="4">
    <source>
        <dbReference type="EMBL" id="CAD5124297.1"/>
    </source>
</evidence>
<feature type="domain" description="B box-type" evidence="3">
    <location>
        <begin position="65"/>
        <end position="101"/>
    </location>
</feature>
<dbReference type="AlphaFoldDB" id="A0A7I8W8M0"/>
<accession>A0A7I8W8M0</accession>
<dbReference type="CDD" id="cd19757">
    <property type="entry name" value="Bbox1"/>
    <property type="match status" value="1"/>
</dbReference>
<dbReference type="InterPro" id="IPR000315">
    <property type="entry name" value="Znf_B-box"/>
</dbReference>
<evidence type="ECO:0000256" key="1">
    <source>
        <dbReference type="PROSITE-ProRule" id="PRU00024"/>
    </source>
</evidence>
<dbReference type="Proteomes" id="UP000549394">
    <property type="component" value="Unassembled WGS sequence"/>
</dbReference>
<evidence type="ECO:0000256" key="2">
    <source>
        <dbReference type="SAM" id="MobiDB-lite"/>
    </source>
</evidence>
<reference evidence="4 5" key="1">
    <citation type="submission" date="2020-08" db="EMBL/GenBank/DDBJ databases">
        <authorList>
            <person name="Hejnol A."/>
        </authorList>
    </citation>
    <scope>NUCLEOTIDE SEQUENCE [LARGE SCALE GENOMIC DNA]</scope>
</reference>
<dbReference type="PANTHER" id="PTHR25462:SF296">
    <property type="entry name" value="MEIOTIC P26, ISOFORM F"/>
    <property type="match status" value="1"/>
</dbReference>
<proteinExistence type="predicted"/>
<dbReference type="GO" id="GO:0008270">
    <property type="term" value="F:zinc ion binding"/>
    <property type="evidence" value="ECO:0007669"/>
    <property type="project" value="UniProtKB-KW"/>
</dbReference>
<name>A0A7I8W8M0_9ANNE</name>
<keyword evidence="1" id="KW-0863">Zinc-finger</keyword>
<evidence type="ECO:0000259" key="3">
    <source>
        <dbReference type="PROSITE" id="PS50119"/>
    </source>
</evidence>
<evidence type="ECO:0000313" key="5">
    <source>
        <dbReference type="Proteomes" id="UP000549394"/>
    </source>
</evidence>
<dbReference type="Pfam" id="PF00643">
    <property type="entry name" value="zf-B_box"/>
    <property type="match status" value="1"/>
</dbReference>
<dbReference type="Gene3D" id="2.120.10.30">
    <property type="entry name" value="TolB, C-terminal domain"/>
    <property type="match status" value="1"/>
</dbReference>
<dbReference type="PROSITE" id="PS50119">
    <property type="entry name" value="ZF_BBOX"/>
    <property type="match status" value="1"/>
</dbReference>
<dbReference type="Gene3D" id="3.30.160.60">
    <property type="entry name" value="Classic Zinc Finger"/>
    <property type="match status" value="1"/>
</dbReference>
<dbReference type="InterPro" id="IPR047153">
    <property type="entry name" value="TRIM45/56/19-like"/>
</dbReference>
<dbReference type="SUPFAM" id="SSF101898">
    <property type="entry name" value="NHL repeat"/>
    <property type="match status" value="1"/>
</dbReference>
<feature type="region of interest" description="Disordered" evidence="2">
    <location>
        <begin position="295"/>
        <end position="325"/>
    </location>
</feature>
<organism evidence="4 5">
    <name type="scientific">Dimorphilus gyrociliatus</name>
    <dbReference type="NCBI Taxonomy" id="2664684"/>
    <lineage>
        <taxon>Eukaryota</taxon>
        <taxon>Metazoa</taxon>
        <taxon>Spiralia</taxon>
        <taxon>Lophotrochozoa</taxon>
        <taxon>Annelida</taxon>
        <taxon>Polychaeta</taxon>
        <taxon>Polychaeta incertae sedis</taxon>
        <taxon>Dinophilidae</taxon>
        <taxon>Dimorphilus</taxon>
    </lineage>
</organism>
<comment type="caution">
    <text evidence="4">The sequence shown here is derived from an EMBL/GenBank/DDBJ whole genome shotgun (WGS) entry which is preliminary data.</text>
</comment>
<dbReference type="EMBL" id="CAJFCJ010000020">
    <property type="protein sequence ID" value="CAD5124297.1"/>
    <property type="molecule type" value="Genomic_DNA"/>
</dbReference>
<dbReference type="SUPFAM" id="SSF57845">
    <property type="entry name" value="B-box zinc-binding domain"/>
    <property type="match status" value="1"/>
</dbReference>
<keyword evidence="1" id="KW-0479">Metal-binding</keyword>
<protein>
    <submittedName>
        <fullName evidence="4">DgyrCDS12586</fullName>
    </submittedName>
</protein>
<feature type="compositionally biased region" description="Basic and acidic residues" evidence="2">
    <location>
        <begin position="295"/>
        <end position="307"/>
    </location>
</feature>
<keyword evidence="5" id="KW-1185">Reference proteome</keyword>
<dbReference type="InterPro" id="IPR011042">
    <property type="entry name" value="6-blade_b-propeller_TolB-like"/>
</dbReference>
<gene>
    <name evidence="4" type="ORF">DGYR_LOCUS11862</name>
</gene>
<sequence length="600" mass="67553">MSSKFCDLCRIQGLSPPVADNKCVNCNFYFCSSCQATHAANENTKHHIFQSAENFSNSSEIFEDICAIHNKEKELFCSKCAEAICISCKFENHDGHKTDFVKDLITDVRRKLMNYLSKLQEEQDSLITASKDAAVKRTMLNDNFNKIISDIEKQRSELIALINQWYEKNSEKIKTFYAKSIENLGIKDMEQISKVVLENSSLAKEALKNGADNSILCIWEKVKNYEKVFEKQPSTEIPTVYKFIPGSCSNLEEKSIFGELILNENSVEKKGTKEAKEAKEIKEIKEEVTKSEIVKQSDATTTKDNKKTTPPTPTDATSTDENSHRIYPLNSVKTIDARTENKPGFIRSILGVASCESVVSMNDSIYVADPYLKSISVFDNSGTFVKAISLEFSPKCIGSMKNGDLIVTSGGSVFVYSESNSIRESCVSFREAFGAVEINDEEIAVSDRGEGDIFILDSKTLELKRKIKGGGGWPSYLAIDSNLYIYAVFTGWAKDSLKVFDSQTGKKIREYVSKTEVEFGEIKGLCIDSNNNILVSDSEKQSILICYDYNGVWEILETKELYDLDKPSDITFRNSNELWILDVNRLKVYEYTTNDNQSTI</sequence>
<keyword evidence="1" id="KW-0862">Zinc</keyword>
<dbReference type="OrthoDB" id="6055909at2759"/>
<dbReference type="PANTHER" id="PTHR25462">
    <property type="entry name" value="BONUS, ISOFORM C-RELATED"/>
    <property type="match status" value="1"/>
</dbReference>